<evidence type="ECO:0000256" key="2">
    <source>
        <dbReference type="ARBA" id="ARBA00022692"/>
    </source>
</evidence>
<dbReference type="Pfam" id="PF04932">
    <property type="entry name" value="Wzy_C"/>
    <property type="match status" value="1"/>
</dbReference>
<reference evidence="7 8" key="1">
    <citation type="journal article" date="2016" name="Nat. Commun.">
        <title>Thousands of microbial genomes shed light on interconnected biogeochemical processes in an aquifer system.</title>
        <authorList>
            <person name="Anantharaman K."/>
            <person name="Brown C.T."/>
            <person name="Hug L.A."/>
            <person name="Sharon I."/>
            <person name="Castelle C.J."/>
            <person name="Probst A.J."/>
            <person name="Thomas B.C."/>
            <person name="Singh A."/>
            <person name="Wilkins M.J."/>
            <person name="Karaoz U."/>
            <person name="Brodie E.L."/>
            <person name="Williams K.H."/>
            <person name="Hubbard S.S."/>
            <person name="Banfield J.F."/>
        </authorList>
    </citation>
    <scope>NUCLEOTIDE SEQUENCE [LARGE SCALE GENOMIC DNA]</scope>
</reference>
<feature type="transmembrane region" description="Helical" evidence="5">
    <location>
        <begin position="192"/>
        <end position="213"/>
    </location>
</feature>
<dbReference type="STRING" id="1802505.A3D01_05335"/>
<dbReference type="Proteomes" id="UP000177169">
    <property type="component" value="Unassembled WGS sequence"/>
</dbReference>
<evidence type="ECO:0000256" key="3">
    <source>
        <dbReference type="ARBA" id="ARBA00022989"/>
    </source>
</evidence>
<feature type="transmembrane region" description="Helical" evidence="5">
    <location>
        <begin position="596"/>
        <end position="615"/>
    </location>
</feature>
<keyword evidence="4 5" id="KW-0472">Membrane</keyword>
<organism evidence="7 8">
    <name type="scientific">Candidatus Woesebacteria bacterium RIFCSPHIGHO2_02_FULL_39_13</name>
    <dbReference type="NCBI Taxonomy" id="1802505"/>
    <lineage>
        <taxon>Bacteria</taxon>
        <taxon>Candidatus Woeseibacteriota</taxon>
    </lineage>
</organism>
<name>A0A1F7YZE2_9BACT</name>
<proteinExistence type="predicted"/>
<feature type="transmembrane region" description="Helical" evidence="5">
    <location>
        <begin position="233"/>
        <end position="250"/>
    </location>
</feature>
<feature type="transmembrane region" description="Helical" evidence="5">
    <location>
        <begin position="421"/>
        <end position="437"/>
    </location>
</feature>
<evidence type="ECO:0000256" key="1">
    <source>
        <dbReference type="ARBA" id="ARBA00004141"/>
    </source>
</evidence>
<keyword evidence="2 5" id="KW-0812">Transmembrane</keyword>
<comment type="caution">
    <text evidence="7">The sequence shown here is derived from an EMBL/GenBank/DDBJ whole genome shotgun (WGS) entry which is preliminary data.</text>
</comment>
<feature type="transmembrane region" description="Helical" evidence="5">
    <location>
        <begin position="376"/>
        <end position="392"/>
    </location>
</feature>
<feature type="transmembrane region" description="Helical" evidence="5">
    <location>
        <begin position="7"/>
        <end position="25"/>
    </location>
</feature>
<feature type="transmembrane region" description="Helical" evidence="5">
    <location>
        <begin position="621"/>
        <end position="639"/>
    </location>
</feature>
<evidence type="ECO:0000259" key="6">
    <source>
        <dbReference type="Pfam" id="PF04932"/>
    </source>
</evidence>
<dbReference type="GO" id="GO:0016020">
    <property type="term" value="C:membrane"/>
    <property type="evidence" value="ECO:0007669"/>
    <property type="project" value="UniProtKB-SubCell"/>
</dbReference>
<accession>A0A1F7YZE2</accession>
<feature type="transmembrane region" description="Helical" evidence="5">
    <location>
        <begin position="286"/>
        <end position="306"/>
    </location>
</feature>
<protein>
    <recommendedName>
        <fullName evidence="6">O-antigen ligase-related domain-containing protein</fullName>
    </recommendedName>
</protein>
<dbReference type="InterPro" id="IPR007016">
    <property type="entry name" value="O-antigen_ligase-rel_domated"/>
</dbReference>
<feature type="transmembrane region" description="Helical" evidence="5">
    <location>
        <begin position="318"/>
        <end position="336"/>
    </location>
</feature>
<evidence type="ECO:0000256" key="5">
    <source>
        <dbReference type="SAM" id="Phobius"/>
    </source>
</evidence>
<comment type="subcellular location">
    <subcellularLocation>
        <location evidence="1">Membrane</location>
        <topology evidence="1">Multi-pass membrane protein</topology>
    </subcellularLocation>
</comment>
<feature type="transmembrane region" description="Helical" evidence="5">
    <location>
        <begin position="148"/>
        <end position="165"/>
    </location>
</feature>
<evidence type="ECO:0000313" key="7">
    <source>
        <dbReference type="EMBL" id="OGM32647.1"/>
    </source>
</evidence>
<feature type="domain" description="O-antigen ligase-related" evidence="6">
    <location>
        <begin position="406"/>
        <end position="569"/>
    </location>
</feature>
<dbReference type="EMBL" id="MGGR01000029">
    <property type="protein sequence ID" value="OGM32647.1"/>
    <property type="molecule type" value="Genomic_DNA"/>
</dbReference>
<dbReference type="PANTHER" id="PTHR37422:SF13">
    <property type="entry name" value="LIPOPOLYSACCHARIDE BIOSYNTHESIS PROTEIN PA4999-RELATED"/>
    <property type="match status" value="1"/>
</dbReference>
<feature type="transmembrane region" description="Helical" evidence="5">
    <location>
        <begin position="262"/>
        <end position="280"/>
    </location>
</feature>
<gene>
    <name evidence="7" type="ORF">A3D01_05335</name>
</gene>
<dbReference type="PANTHER" id="PTHR37422">
    <property type="entry name" value="TEICHURONIC ACID BIOSYNTHESIS PROTEIN TUAE"/>
    <property type="match status" value="1"/>
</dbReference>
<dbReference type="AlphaFoldDB" id="A0A1F7YZE2"/>
<feature type="transmembrane region" description="Helical" evidence="5">
    <location>
        <begin position="561"/>
        <end position="584"/>
    </location>
</feature>
<evidence type="ECO:0000313" key="8">
    <source>
        <dbReference type="Proteomes" id="UP000177169"/>
    </source>
</evidence>
<dbReference type="InterPro" id="IPR051533">
    <property type="entry name" value="WaaL-like"/>
</dbReference>
<keyword evidence="3 5" id="KW-1133">Transmembrane helix</keyword>
<evidence type="ECO:0000256" key="4">
    <source>
        <dbReference type="ARBA" id="ARBA00023136"/>
    </source>
</evidence>
<feature type="transmembrane region" description="Helical" evidence="5">
    <location>
        <begin position="442"/>
        <end position="461"/>
    </location>
</feature>
<sequence>MINAVKITYYLIIFVLILYLVLPNSNFPIPPVNSLQSNEPADQETPLRRSYFTDYTRDEITHYYKGEIEKNNILSVRIPSINLNYPPEEAQFRIRDQTRSSFLEEIVYPLRESFYINGFEPKEDKDAIYVDGKLWRQKITIRQVPSSLFSRLLIGLLIFVITKMLKDEVGLLKRNKNNLFNKSLEKLKFINYGWFWPIAKYSLASILIAVPLYPKFPFFRVPGTFVSIRLEDLLISFAALIVLILVLWKYKSIMKNNIFKAIILFLIVAFTSCLSAIFITKDVSTYIVILHWLRRIEYFIPFFLAFFVSKRKVVEMDYYLKIILIVIPIVFVYGLGQRYFSWPIIITQNEEYAKGVALRWIPGSHINSTFAGHYDLASFLVLMIPIVTCGFFMLKGFWSRLILGSAFFSGLWLIVNSASRISLVSYLIASILALFIIKKYKAIPLIVVISLIFIGFSSNLLDRYQRLFDVSFQKIMEIKILNYYIFNNTVYAQDNLLLERKQLNITPTPPPVFEDRSTNIRLNVEWPRAIRAFSKNPLLGTGYSSISLATDNDYLRALGEVGFLGFISFSLIFVKLIEVLIKAYRNYPDYSNTEKVFLAGFMGALPGIFINAVFIDVFEASKFATIFWLIAGLVIGTIYRKLNGQNI</sequence>